<evidence type="ECO:0000256" key="3">
    <source>
        <dbReference type="ARBA" id="ARBA00022840"/>
    </source>
</evidence>
<dbReference type="Gene3D" id="3.40.50.300">
    <property type="entry name" value="P-loop containing nucleotide triphosphate hydrolases"/>
    <property type="match status" value="2"/>
</dbReference>
<dbReference type="Proteomes" id="UP000031737">
    <property type="component" value="Unassembled WGS sequence"/>
</dbReference>
<dbReference type="AlphaFoldDB" id="A0A061J9V5"/>
<dbReference type="GO" id="GO:0003724">
    <property type="term" value="F:RNA helicase activity"/>
    <property type="evidence" value="ECO:0007669"/>
    <property type="project" value="UniProtKB-EC"/>
</dbReference>
<comment type="domain">
    <text evidence="5">The Q motif is unique to and characteristic of the DEAD box family of RNA helicases and controls ATP binding and hydrolysis.</text>
</comment>
<sequence length="653" mass="73275">MRRCLLLGMSSSELAVKRLRRQWEPDEKAWNDEALEVPWEEMTPPLHKSTIFALRNVFFFSHATSVQSRAINVFRTSGNSAVVEAPTGSGKTLAVLIPMMERTVRACDAYVAEHNRPLLCRDIIGIVVSPSRILAEQTFVVGRNLASRYPHTIRFALCDGAVQSIGAVLDGLKKAARGAGTFLVTTPHDLSEFIAAWERDRISGDATDDMQELLAAQDEETRRHYYEKRGGKTSLGGDTGSAVQLRGCHTERFAFVVDEADLVFHSPEMRDIVTRFIDTHAWREEPPAKRRKPFHSAFSSPTRIAMDMAFVGATVSTSQKLQEYAAYINTTLGTKMHTVVLNASQDFVTQLQNRYVVCGVHEFLPLLVQLMNLHASRKHFVFFNSPKTLRFVEKLFAALTDSGSPLLYIKQIFVMYDGMNEWARLEQYNAFLNHKAYTQESAKSKSQASSFSAAEKKNQVYRSGWKRDGRPPDGKGAILLCTDMAAFGLDVRDVDYVYHFEPPTTVQSYVHRIGRVGRMGMRGSSILLLPCFGNEAALASTRERKTTSTRFNTVTNTKFSTSELQTVRVTTDDLTKEQNDYLSELGKRSELQLYSLPPFAPITSTIRNIISQQKKLLKLAQIAAMSMCTVPPDAENAKSWFDPKLALHALLLD</sequence>
<evidence type="ECO:0000313" key="8">
    <source>
        <dbReference type="Proteomes" id="UP000031737"/>
    </source>
</evidence>
<comment type="function">
    <text evidence="5">RNA helicase.</text>
</comment>
<dbReference type="OrthoDB" id="278079at2759"/>
<keyword evidence="3 5" id="KW-0067">ATP-binding</keyword>
<keyword evidence="2 5" id="KW-0378">Hydrolase</keyword>
<comment type="similarity">
    <text evidence="5">Belongs to the DEAD box helicase family.</text>
</comment>
<accession>A0A061J9V5</accession>
<keyword evidence="1 5" id="KW-0547">Nucleotide-binding</keyword>
<dbReference type="VEuPathDB" id="TriTrypDB:TRSC58_02220"/>
<dbReference type="InterPro" id="IPR027417">
    <property type="entry name" value="P-loop_NTPase"/>
</dbReference>
<protein>
    <recommendedName>
        <fullName evidence="5">ATP-dependent RNA helicase</fullName>
        <ecNumber evidence="5">3.6.4.13</ecNumber>
    </recommendedName>
</protein>
<dbReference type="EMBL" id="AUPL01002220">
    <property type="protein sequence ID" value="ESL10052.1"/>
    <property type="molecule type" value="Genomic_DNA"/>
</dbReference>
<dbReference type="GO" id="GO:0005524">
    <property type="term" value="F:ATP binding"/>
    <property type="evidence" value="ECO:0007669"/>
    <property type="project" value="UniProtKB-UniRule"/>
</dbReference>
<evidence type="ECO:0000256" key="1">
    <source>
        <dbReference type="ARBA" id="ARBA00022741"/>
    </source>
</evidence>
<evidence type="ECO:0000256" key="5">
    <source>
        <dbReference type="RuleBase" id="RU365068"/>
    </source>
</evidence>
<dbReference type="SMART" id="SM00487">
    <property type="entry name" value="DEXDc"/>
    <property type="match status" value="1"/>
</dbReference>
<dbReference type="Pfam" id="PF00270">
    <property type="entry name" value="DEAD"/>
    <property type="match status" value="1"/>
</dbReference>
<dbReference type="EC" id="3.6.4.13" evidence="5"/>
<evidence type="ECO:0000256" key="2">
    <source>
        <dbReference type="ARBA" id="ARBA00022801"/>
    </source>
</evidence>
<dbReference type="SMART" id="SM00490">
    <property type="entry name" value="HELICc"/>
    <property type="match status" value="1"/>
</dbReference>
<dbReference type="GO" id="GO:0016787">
    <property type="term" value="F:hydrolase activity"/>
    <property type="evidence" value="ECO:0007669"/>
    <property type="project" value="UniProtKB-KW"/>
</dbReference>
<evidence type="ECO:0000259" key="6">
    <source>
        <dbReference type="PROSITE" id="PS51194"/>
    </source>
</evidence>
<dbReference type="InterPro" id="IPR011545">
    <property type="entry name" value="DEAD/DEAH_box_helicase_dom"/>
</dbReference>
<keyword evidence="5" id="KW-0347">Helicase</keyword>
<feature type="domain" description="Helicase C-terminal" evidence="6">
    <location>
        <begin position="391"/>
        <end position="575"/>
    </location>
</feature>
<organism evidence="7 8">
    <name type="scientific">Trypanosoma rangeli SC58</name>
    <dbReference type="NCBI Taxonomy" id="429131"/>
    <lineage>
        <taxon>Eukaryota</taxon>
        <taxon>Discoba</taxon>
        <taxon>Euglenozoa</taxon>
        <taxon>Kinetoplastea</taxon>
        <taxon>Metakinetoplastina</taxon>
        <taxon>Trypanosomatida</taxon>
        <taxon>Trypanosomatidae</taxon>
        <taxon>Trypanosoma</taxon>
        <taxon>Herpetosoma</taxon>
    </lineage>
</organism>
<comment type="catalytic activity">
    <reaction evidence="5">
        <text>ATP + H2O = ADP + phosphate + H(+)</text>
        <dbReference type="Rhea" id="RHEA:13065"/>
        <dbReference type="ChEBI" id="CHEBI:15377"/>
        <dbReference type="ChEBI" id="CHEBI:15378"/>
        <dbReference type="ChEBI" id="CHEBI:30616"/>
        <dbReference type="ChEBI" id="CHEBI:43474"/>
        <dbReference type="ChEBI" id="CHEBI:456216"/>
        <dbReference type="EC" id="3.6.4.13"/>
    </reaction>
</comment>
<keyword evidence="8" id="KW-1185">Reference proteome</keyword>
<dbReference type="Pfam" id="PF00271">
    <property type="entry name" value="Helicase_C"/>
    <property type="match status" value="1"/>
</dbReference>
<dbReference type="CDD" id="cd18787">
    <property type="entry name" value="SF2_C_DEAD"/>
    <property type="match status" value="1"/>
</dbReference>
<comment type="caution">
    <text evidence="7">The sequence shown here is derived from an EMBL/GenBank/DDBJ whole genome shotgun (WGS) entry which is preliminary data.</text>
</comment>
<dbReference type="PROSITE" id="PS51194">
    <property type="entry name" value="HELICASE_CTER"/>
    <property type="match status" value="1"/>
</dbReference>
<reference evidence="7 8" key="1">
    <citation type="submission" date="2013-07" db="EMBL/GenBank/DDBJ databases">
        <authorList>
            <person name="Stoco P.H."/>
            <person name="Wagner G."/>
            <person name="Gerber A."/>
            <person name="Zaha A."/>
            <person name="Thompson C."/>
            <person name="Bartholomeu D.C."/>
            <person name="Luckemeyer D.D."/>
            <person name="Bahia D."/>
            <person name="Loreto E."/>
            <person name="Prestes E.B."/>
            <person name="Lima F.M."/>
            <person name="Rodrigues-Luiz G."/>
            <person name="Vallejo G.A."/>
            <person name="Filho J.F."/>
            <person name="Monteiro K.M."/>
            <person name="Tyler K.M."/>
            <person name="de Almeida L.G."/>
            <person name="Ortiz M.F."/>
            <person name="Siervo M.A."/>
            <person name="de Moraes M.H."/>
            <person name="Cunha O.L."/>
            <person name="Mendonca-Neto R."/>
            <person name="Silva R."/>
            <person name="Teixeira S.M."/>
            <person name="Murta S.M."/>
            <person name="Sincero T.C."/>
            <person name="Mendes T.A."/>
            <person name="Urmenyi T.P."/>
            <person name="Silva V.G."/>
            <person name="da Rocha W.D."/>
            <person name="Andersson B."/>
            <person name="Romanha A.J."/>
            <person name="Steindel M."/>
            <person name="de Vasconcelos A.T."/>
            <person name="Grisard E.C."/>
        </authorList>
    </citation>
    <scope>NUCLEOTIDE SEQUENCE [LARGE SCALE GENOMIC DNA]</scope>
    <source>
        <strain evidence="7 8">SC58</strain>
    </source>
</reference>
<proteinExistence type="inferred from homology"/>
<gene>
    <name evidence="7" type="ORF">TRSC58_02220</name>
</gene>
<dbReference type="SUPFAM" id="SSF52540">
    <property type="entry name" value="P-loop containing nucleoside triphosphate hydrolases"/>
    <property type="match status" value="1"/>
</dbReference>
<keyword evidence="4 5" id="KW-0694">RNA-binding</keyword>
<evidence type="ECO:0000256" key="4">
    <source>
        <dbReference type="ARBA" id="ARBA00022884"/>
    </source>
</evidence>
<dbReference type="GO" id="GO:0003723">
    <property type="term" value="F:RNA binding"/>
    <property type="evidence" value="ECO:0007669"/>
    <property type="project" value="UniProtKB-UniRule"/>
</dbReference>
<dbReference type="InterPro" id="IPR001650">
    <property type="entry name" value="Helicase_C-like"/>
</dbReference>
<name>A0A061J9V5_TRYRA</name>
<dbReference type="PANTHER" id="PTHR24031">
    <property type="entry name" value="RNA HELICASE"/>
    <property type="match status" value="1"/>
</dbReference>
<evidence type="ECO:0000313" key="7">
    <source>
        <dbReference type="EMBL" id="ESL10052.1"/>
    </source>
</evidence>
<dbReference type="InterPro" id="IPR014001">
    <property type="entry name" value="Helicase_ATP-bd"/>
</dbReference>